<keyword evidence="9" id="KW-0560">Oxidoreductase</keyword>
<feature type="binding site" evidence="28">
    <location>
        <position position="242"/>
    </location>
    <ligand>
        <name>2-oxoglutarate</name>
        <dbReference type="ChEBI" id="CHEBI:16810"/>
    </ligand>
</feature>
<keyword evidence="11" id="KW-0234">DNA repair</keyword>
<keyword evidence="8" id="KW-0223">Dioxygenase</keyword>
<evidence type="ECO:0000256" key="25">
    <source>
        <dbReference type="ARBA" id="ARBA00072134"/>
    </source>
</evidence>
<evidence type="ECO:0000256" key="8">
    <source>
        <dbReference type="ARBA" id="ARBA00022964"/>
    </source>
</evidence>
<comment type="catalytic activity">
    <reaction evidence="17">
        <text>a 3,N(4)-etheno-2'-deoxycytidine in double-stranded DNA + 2-oxoglutarate + O2 + H2O = a 2'-deoxycytidine in double-stranded DNA + glyoxal + succinate + CO2</text>
        <dbReference type="Rhea" id="RHEA:70467"/>
        <dbReference type="Rhea" id="RHEA-COMP:17070"/>
        <dbReference type="Rhea" id="RHEA-COMP:17905"/>
        <dbReference type="ChEBI" id="CHEBI:15377"/>
        <dbReference type="ChEBI" id="CHEBI:15379"/>
        <dbReference type="ChEBI" id="CHEBI:16526"/>
        <dbReference type="ChEBI" id="CHEBI:16810"/>
        <dbReference type="ChEBI" id="CHEBI:30031"/>
        <dbReference type="ChEBI" id="CHEBI:34779"/>
        <dbReference type="ChEBI" id="CHEBI:85452"/>
        <dbReference type="ChEBI" id="CHEBI:189585"/>
    </reaction>
    <physiologicalReaction direction="left-to-right" evidence="17">
        <dbReference type="Rhea" id="RHEA:70468"/>
    </physiologicalReaction>
</comment>
<comment type="similarity">
    <text evidence="4">Belongs to the alkB family.</text>
</comment>
<evidence type="ECO:0000256" key="19">
    <source>
        <dbReference type="ARBA" id="ARBA00052597"/>
    </source>
</evidence>
<feature type="binding site" evidence="28">
    <location>
        <position position="258"/>
    </location>
    <ligand>
        <name>2-oxoglutarate</name>
        <dbReference type="ChEBI" id="CHEBI:16810"/>
    </ligand>
</feature>
<evidence type="ECO:0000256" key="13">
    <source>
        <dbReference type="ARBA" id="ARBA00051010"/>
    </source>
</evidence>
<dbReference type="PANTHER" id="PTHR31573:SF1">
    <property type="entry name" value="DNA OXIDATIVE DEMETHYLASE ALKBH2"/>
    <property type="match status" value="1"/>
</dbReference>
<keyword evidence="6" id="KW-0227">DNA damage</keyword>
<evidence type="ECO:0000259" key="30">
    <source>
        <dbReference type="PROSITE" id="PS51471"/>
    </source>
</evidence>
<name>A0AAD8CVX4_ACIOX</name>
<evidence type="ECO:0000256" key="10">
    <source>
        <dbReference type="ARBA" id="ARBA00023004"/>
    </source>
</evidence>
<dbReference type="FunFam" id="2.60.120.590:FF:000004">
    <property type="entry name" value="DNA oxidative demethylase ALKBH2"/>
    <property type="match status" value="1"/>
</dbReference>
<evidence type="ECO:0000256" key="14">
    <source>
        <dbReference type="ARBA" id="ARBA00051165"/>
    </source>
</evidence>
<evidence type="ECO:0000256" key="16">
    <source>
        <dbReference type="ARBA" id="ARBA00051376"/>
    </source>
</evidence>
<evidence type="ECO:0000256" key="5">
    <source>
        <dbReference type="ARBA" id="ARBA00022723"/>
    </source>
</evidence>
<keyword evidence="12" id="KW-0539">Nucleus</keyword>
<accession>A0AAD8CVX4</accession>
<evidence type="ECO:0000256" key="26">
    <source>
        <dbReference type="ARBA" id="ARBA00077989"/>
    </source>
</evidence>
<comment type="cofactor">
    <cofactor evidence="1">
        <name>Fe(2+)</name>
        <dbReference type="ChEBI" id="CHEBI:29033"/>
    </cofactor>
</comment>
<dbReference type="EC" id="1.14.11.33" evidence="24"/>
<feature type="region of interest" description="Disordered" evidence="29">
    <location>
        <begin position="14"/>
        <end position="41"/>
    </location>
</feature>
<dbReference type="PROSITE" id="PS51471">
    <property type="entry name" value="FE2OG_OXY"/>
    <property type="match status" value="1"/>
</dbReference>
<feature type="binding site" evidence="28">
    <location>
        <begin position="128"/>
        <end position="130"/>
    </location>
    <ligand>
        <name>substrate</name>
    </ligand>
</feature>
<evidence type="ECO:0000256" key="24">
    <source>
        <dbReference type="ARBA" id="ARBA00066725"/>
    </source>
</evidence>
<comment type="caution">
    <text evidence="31">The sequence shown here is derived from an EMBL/GenBank/DDBJ whole genome shotgun (WGS) entry which is preliminary data.</text>
</comment>
<dbReference type="Proteomes" id="UP001230051">
    <property type="component" value="Unassembled WGS sequence"/>
</dbReference>
<dbReference type="SUPFAM" id="SSF51197">
    <property type="entry name" value="Clavaminate synthase-like"/>
    <property type="match status" value="1"/>
</dbReference>
<feature type="binding site" evidence="28">
    <location>
        <position position="177"/>
    </location>
    <ligand>
        <name>2-oxoglutarate</name>
        <dbReference type="ChEBI" id="CHEBI:16810"/>
    </ligand>
</feature>
<dbReference type="InterPro" id="IPR037151">
    <property type="entry name" value="AlkB-like_sf"/>
</dbReference>
<sequence length="270" mass="30915">MDTFVTRTWKRKLDPTGVKGKDAGSGSEQGERNTEDEGGLEKRLQSCSGLVEDDTEFTEPLPWKKIEAEGLDCDYTLLFHRLQADSHFQQLEKEVEYFSGDLAKVQVFGKFHNIPRKQATYGDPGLNYSFSGVKLMARPWTPVLEIIRDQITKATGHTFNFVLVNRYKDGNDHIGEHQDDERELDPTCPIAAVSFGVVRDLVFRHQEARGKNAARKIEPVKVALQHGSLLLMNWPTNVNWYHSLPVRKKVLTPRISLTFRRVIKRHKSQK</sequence>
<keyword evidence="7" id="KW-0460">Magnesium</keyword>
<feature type="binding site" evidence="28">
    <location>
        <position position="260"/>
    </location>
    <ligand>
        <name>2-oxoglutarate</name>
        <dbReference type="ChEBI" id="CHEBI:16810"/>
    </ligand>
</feature>
<dbReference type="GO" id="GO:0005654">
    <property type="term" value="C:nucleoplasm"/>
    <property type="evidence" value="ECO:0007669"/>
    <property type="project" value="UniProtKB-SubCell"/>
</dbReference>
<evidence type="ECO:0000256" key="27">
    <source>
        <dbReference type="ARBA" id="ARBA00081727"/>
    </source>
</evidence>
<comment type="catalytic activity">
    <reaction evidence="15">
        <text>a 1,N(6)-etheno-2'-deoxyadenosine in single-stranded DNA + 2-oxoglutarate + O2 + H2O = a 2'-deoxyadenosine in single-stranded DNA + glyoxal + succinate + CO2</text>
        <dbReference type="Rhea" id="RHEA:70459"/>
        <dbReference type="Rhea" id="RHEA-COMP:17896"/>
        <dbReference type="Rhea" id="RHEA-COMP:17904"/>
        <dbReference type="ChEBI" id="CHEBI:15377"/>
        <dbReference type="ChEBI" id="CHEBI:15379"/>
        <dbReference type="ChEBI" id="CHEBI:16526"/>
        <dbReference type="ChEBI" id="CHEBI:16810"/>
        <dbReference type="ChEBI" id="CHEBI:30031"/>
        <dbReference type="ChEBI" id="CHEBI:34779"/>
        <dbReference type="ChEBI" id="CHEBI:90615"/>
        <dbReference type="ChEBI" id="CHEBI:189583"/>
    </reaction>
    <physiologicalReaction direction="left-to-right" evidence="15">
        <dbReference type="Rhea" id="RHEA:70460"/>
    </physiologicalReaction>
</comment>
<evidence type="ECO:0000256" key="18">
    <source>
        <dbReference type="ARBA" id="ARBA00051755"/>
    </source>
</evidence>
<evidence type="ECO:0000313" key="31">
    <source>
        <dbReference type="EMBL" id="KAK1156448.1"/>
    </source>
</evidence>
<feature type="binding site" evidence="28">
    <location>
        <begin position="108"/>
        <end position="110"/>
    </location>
    <ligand>
        <name>substrate</name>
    </ligand>
</feature>
<comment type="subcellular location">
    <subcellularLocation>
        <location evidence="2">Nucleus</location>
        <location evidence="2">Nucleolus</location>
    </subcellularLocation>
    <subcellularLocation>
        <location evidence="3">Nucleus</location>
        <location evidence="3">Nucleoplasm</location>
    </subcellularLocation>
</comment>
<evidence type="ECO:0000256" key="22">
    <source>
        <dbReference type="ARBA" id="ARBA00053025"/>
    </source>
</evidence>
<evidence type="ECO:0000313" key="32">
    <source>
        <dbReference type="Proteomes" id="UP001230051"/>
    </source>
</evidence>
<dbReference type="GO" id="GO:0051747">
    <property type="term" value="F:cytosine C-5 DNA demethylase activity"/>
    <property type="evidence" value="ECO:0007669"/>
    <property type="project" value="UniProtKB-ARBA"/>
</dbReference>
<dbReference type="PANTHER" id="PTHR31573">
    <property type="entry name" value="ALPHA-KETOGLUTARATE-DEPENDENT DIOXYGENASE ALKB HOMOLOG 2"/>
    <property type="match status" value="1"/>
</dbReference>
<evidence type="ECO:0000256" key="4">
    <source>
        <dbReference type="ARBA" id="ARBA00007879"/>
    </source>
</evidence>
<dbReference type="GO" id="GO:0006307">
    <property type="term" value="P:DNA alkylation repair"/>
    <property type="evidence" value="ECO:0007669"/>
    <property type="project" value="UniProtKB-ARBA"/>
</dbReference>
<organism evidence="31 32">
    <name type="scientific">Acipenser oxyrinchus oxyrinchus</name>
    <dbReference type="NCBI Taxonomy" id="40147"/>
    <lineage>
        <taxon>Eukaryota</taxon>
        <taxon>Metazoa</taxon>
        <taxon>Chordata</taxon>
        <taxon>Craniata</taxon>
        <taxon>Vertebrata</taxon>
        <taxon>Euteleostomi</taxon>
        <taxon>Actinopterygii</taxon>
        <taxon>Chondrostei</taxon>
        <taxon>Acipenseriformes</taxon>
        <taxon>Acipenseridae</taxon>
        <taxon>Acipenser</taxon>
    </lineage>
</organism>
<evidence type="ECO:0000256" key="6">
    <source>
        <dbReference type="ARBA" id="ARBA00022763"/>
    </source>
</evidence>
<dbReference type="AlphaFoldDB" id="A0AAD8CVX4"/>
<evidence type="ECO:0000256" key="21">
    <source>
        <dbReference type="ARBA" id="ARBA00052800"/>
    </source>
</evidence>
<evidence type="ECO:0000256" key="20">
    <source>
        <dbReference type="ARBA" id="ARBA00052627"/>
    </source>
</evidence>
<evidence type="ECO:0000256" key="12">
    <source>
        <dbReference type="ARBA" id="ARBA00023242"/>
    </source>
</evidence>
<dbReference type="GO" id="GO:0008198">
    <property type="term" value="F:ferrous iron binding"/>
    <property type="evidence" value="ECO:0007669"/>
    <property type="project" value="TreeGrafter"/>
</dbReference>
<evidence type="ECO:0000256" key="17">
    <source>
        <dbReference type="ARBA" id="ARBA00051434"/>
    </source>
</evidence>
<comment type="catalytic activity">
    <reaction evidence="18">
        <text>a 1,N(2)-etheno-2'-deoxyguanosine in double-stranded DNA + 2-oxoglutarate + O2 + H2O = a 2'-deoxyguanosine in double-stranded DNA + glyoxal + succinate + CO2</text>
        <dbReference type="Rhea" id="RHEA:70487"/>
        <dbReference type="Rhea" id="RHEA-COMP:17910"/>
        <dbReference type="Rhea" id="RHEA-COMP:17912"/>
        <dbReference type="ChEBI" id="CHEBI:15377"/>
        <dbReference type="ChEBI" id="CHEBI:15379"/>
        <dbReference type="ChEBI" id="CHEBI:16526"/>
        <dbReference type="ChEBI" id="CHEBI:16810"/>
        <dbReference type="ChEBI" id="CHEBI:30031"/>
        <dbReference type="ChEBI" id="CHEBI:34779"/>
        <dbReference type="ChEBI" id="CHEBI:85445"/>
        <dbReference type="ChEBI" id="CHEBI:189586"/>
    </reaction>
    <physiologicalReaction direction="left-to-right" evidence="18">
        <dbReference type="Rhea" id="RHEA:70488"/>
    </physiologicalReaction>
</comment>
<comment type="catalytic activity">
    <reaction evidence="19">
        <text>a 3,N(4)-etheno-2'-deoxycytidine in single-stranded DNA + 2-oxoglutarate + O2 + H2O = a 2'-deoxycytidine in single-stranded DNA + glyoxal + succinate + CO2</text>
        <dbReference type="Rhea" id="RHEA:70471"/>
        <dbReference type="Rhea" id="RHEA-COMP:12846"/>
        <dbReference type="Rhea" id="RHEA-COMP:17906"/>
        <dbReference type="ChEBI" id="CHEBI:15377"/>
        <dbReference type="ChEBI" id="CHEBI:15379"/>
        <dbReference type="ChEBI" id="CHEBI:16526"/>
        <dbReference type="ChEBI" id="CHEBI:16810"/>
        <dbReference type="ChEBI" id="CHEBI:30031"/>
        <dbReference type="ChEBI" id="CHEBI:34779"/>
        <dbReference type="ChEBI" id="CHEBI:85452"/>
        <dbReference type="ChEBI" id="CHEBI:189585"/>
    </reaction>
    <physiologicalReaction direction="left-to-right" evidence="19">
        <dbReference type="Rhea" id="RHEA:70472"/>
    </physiologicalReaction>
</comment>
<feature type="compositionally biased region" description="Basic and acidic residues" evidence="29">
    <location>
        <begin position="29"/>
        <end position="41"/>
    </location>
</feature>
<keyword evidence="32" id="KW-1185">Reference proteome</keyword>
<keyword evidence="5" id="KW-0479">Metal-binding</keyword>
<feature type="binding site" evidence="28">
    <location>
        <position position="180"/>
    </location>
    <ligand>
        <name>substrate</name>
    </ligand>
</feature>
<evidence type="ECO:0000256" key="2">
    <source>
        <dbReference type="ARBA" id="ARBA00004604"/>
    </source>
</evidence>
<evidence type="ECO:0000256" key="23">
    <source>
        <dbReference type="ARBA" id="ARBA00062909"/>
    </source>
</evidence>
<feature type="binding site" evidence="28">
    <location>
        <position position="254"/>
    </location>
    <ligand>
        <name>2-oxoglutarate</name>
        <dbReference type="ChEBI" id="CHEBI:16810"/>
    </ligand>
</feature>
<evidence type="ECO:0000256" key="7">
    <source>
        <dbReference type="ARBA" id="ARBA00022842"/>
    </source>
</evidence>
<evidence type="ECO:0000256" key="29">
    <source>
        <dbReference type="SAM" id="MobiDB-lite"/>
    </source>
</evidence>
<dbReference type="InterPro" id="IPR032852">
    <property type="entry name" value="ALKBH2"/>
</dbReference>
<evidence type="ECO:0000256" key="11">
    <source>
        <dbReference type="ARBA" id="ARBA00023204"/>
    </source>
</evidence>
<dbReference type="EMBL" id="JAGXEW010000027">
    <property type="protein sequence ID" value="KAK1156448.1"/>
    <property type="molecule type" value="Genomic_DNA"/>
</dbReference>
<comment type="catalytic activity">
    <reaction evidence="16">
        <text>an N(3)-methyl-2'-deoxycytidine in double-stranded DNA + 2-oxoglutarate + O2 = a 2'-deoxycytidine in double-stranded DNA + formaldehyde + succinate + CO2 + H(+)</text>
        <dbReference type="Rhea" id="RHEA:70439"/>
        <dbReference type="Rhea" id="RHEA-COMP:14237"/>
        <dbReference type="Rhea" id="RHEA-COMP:17070"/>
        <dbReference type="ChEBI" id="CHEBI:15378"/>
        <dbReference type="ChEBI" id="CHEBI:15379"/>
        <dbReference type="ChEBI" id="CHEBI:16526"/>
        <dbReference type="ChEBI" id="CHEBI:16810"/>
        <dbReference type="ChEBI" id="CHEBI:16842"/>
        <dbReference type="ChEBI" id="CHEBI:30031"/>
        <dbReference type="ChEBI" id="CHEBI:85452"/>
        <dbReference type="ChEBI" id="CHEBI:139075"/>
    </reaction>
    <physiologicalReaction direction="left-to-right" evidence="16">
        <dbReference type="Rhea" id="RHEA:70440"/>
    </physiologicalReaction>
</comment>
<evidence type="ECO:0000256" key="28">
    <source>
        <dbReference type="PIRSR" id="PIRSR632852-1"/>
    </source>
</evidence>
<gene>
    <name evidence="31" type="primary">ALKBH2</name>
    <name evidence="31" type="ORF">AOXY_G25424</name>
</gene>
<evidence type="ECO:0000256" key="15">
    <source>
        <dbReference type="ARBA" id="ARBA00051189"/>
    </source>
</evidence>
<evidence type="ECO:0000256" key="9">
    <source>
        <dbReference type="ARBA" id="ARBA00023002"/>
    </source>
</evidence>
<evidence type="ECO:0000256" key="1">
    <source>
        <dbReference type="ARBA" id="ARBA00001954"/>
    </source>
</evidence>
<dbReference type="Pfam" id="PF13532">
    <property type="entry name" value="2OG-FeII_Oxy_2"/>
    <property type="match status" value="1"/>
</dbReference>
<comment type="catalytic activity">
    <reaction evidence="21">
        <text>an N(1)-methyl-2'-deoxyadenosine in double-stranded DNA + 2-oxoglutarate + O2 = a 2'-deoxyadenosine in double-stranded DNA + formaldehyde + succinate + CO2 + H(+)</text>
        <dbReference type="Rhea" id="RHEA:70443"/>
        <dbReference type="Rhea" id="RHEA-COMP:14236"/>
        <dbReference type="Rhea" id="RHEA-COMP:17897"/>
        <dbReference type="ChEBI" id="CHEBI:15378"/>
        <dbReference type="ChEBI" id="CHEBI:15379"/>
        <dbReference type="ChEBI" id="CHEBI:16526"/>
        <dbReference type="ChEBI" id="CHEBI:16810"/>
        <dbReference type="ChEBI" id="CHEBI:16842"/>
        <dbReference type="ChEBI" id="CHEBI:30031"/>
        <dbReference type="ChEBI" id="CHEBI:90615"/>
        <dbReference type="ChEBI" id="CHEBI:139096"/>
    </reaction>
    <physiologicalReaction direction="left-to-right" evidence="21">
        <dbReference type="Rhea" id="RHEA:70444"/>
    </physiologicalReaction>
</comment>
<feature type="binding site" evidence="28">
    <location>
        <position position="167"/>
    </location>
    <ligand>
        <name>2-oxoglutarate</name>
        <dbReference type="ChEBI" id="CHEBI:16810"/>
    </ligand>
</feature>
<dbReference type="GO" id="GO:0005730">
    <property type="term" value="C:nucleolus"/>
    <property type="evidence" value="ECO:0007669"/>
    <property type="project" value="UniProtKB-SubCell"/>
</dbReference>
<feature type="domain" description="Fe2OG dioxygenase" evidence="30">
    <location>
        <begin position="158"/>
        <end position="263"/>
    </location>
</feature>
<proteinExistence type="inferred from homology"/>
<dbReference type="GO" id="GO:0035516">
    <property type="term" value="F:broad specificity oxidative DNA demethylase activity"/>
    <property type="evidence" value="ECO:0007669"/>
    <property type="project" value="UniProtKB-EC"/>
</dbReference>
<comment type="subunit">
    <text evidence="23">Interacts with PCNA homotrimer; this interaction is enhanced during the S-phase of the cell cycle. Interacts with nucleolar proteins NCL, UBTF and NPM1. Interacts with XRCC5-XRCC6 heterodimer.</text>
</comment>
<dbReference type="InterPro" id="IPR027450">
    <property type="entry name" value="AlkB-like"/>
</dbReference>
<comment type="catalytic activity">
    <reaction evidence="13">
        <text>an N(1)-methyl-2'-deoxyadenosine in single-stranded DNA + 2-oxoglutarate + O2 = a 2'-deoxyadenosine in single-stranded DNA + formaldehyde + succinate + CO2 + H(+)</text>
        <dbReference type="Rhea" id="RHEA:70447"/>
        <dbReference type="Rhea" id="RHEA-COMP:17895"/>
        <dbReference type="Rhea" id="RHEA-COMP:17896"/>
        <dbReference type="ChEBI" id="CHEBI:15378"/>
        <dbReference type="ChEBI" id="CHEBI:15379"/>
        <dbReference type="ChEBI" id="CHEBI:16526"/>
        <dbReference type="ChEBI" id="CHEBI:16810"/>
        <dbReference type="ChEBI" id="CHEBI:16842"/>
        <dbReference type="ChEBI" id="CHEBI:30031"/>
        <dbReference type="ChEBI" id="CHEBI:90615"/>
        <dbReference type="ChEBI" id="CHEBI:139096"/>
    </reaction>
    <physiologicalReaction direction="left-to-right" evidence="13">
        <dbReference type="Rhea" id="RHEA:70448"/>
    </physiologicalReaction>
</comment>
<comment type="catalytic activity">
    <reaction evidence="14">
        <text>an N(3)-methyl-2'-deoxycytidine in single-stranded DNA + 2-oxoglutarate + O2 = a 2'-deoxycytidine in single-stranded DNA + formaldehyde + succinate + CO2 + H(+)</text>
        <dbReference type="Rhea" id="RHEA:70435"/>
        <dbReference type="Rhea" id="RHEA-COMP:12846"/>
        <dbReference type="Rhea" id="RHEA-COMP:17894"/>
        <dbReference type="ChEBI" id="CHEBI:15378"/>
        <dbReference type="ChEBI" id="CHEBI:15379"/>
        <dbReference type="ChEBI" id="CHEBI:16526"/>
        <dbReference type="ChEBI" id="CHEBI:16810"/>
        <dbReference type="ChEBI" id="CHEBI:16842"/>
        <dbReference type="ChEBI" id="CHEBI:30031"/>
        <dbReference type="ChEBI" id="CHEBI:85452"/>
        <dbReference type="ChEBI" id="CHEBI:139075"/>
    </reaction>
    <physiologicalReaction direction="left-to-right" evidence="14">
        <dbReference type="Rhea" id="RHEA:70436"/>
    </physiologicalReaction>
</comment>
<protein>
    <recommendedName>
        <fullName evidence="25">DNA oxidative demethylase ALKBH2</fullName>
        <ecNumber evidence="24">1.14.11.33</ecNumber>
    </recommendedName>
    <alternativeName>
        <fullName evidence="26">Alkylated DNA repair protein alkB homolog 2</fullName>
    </alternativeName>
    <alternativeName>
        <fullName evidence="27">Alpha-ketoglutarate-dependent dioxygenase alkB homolog 2</fullName>
    </alternativeName>
</protein>
<reference evidence="31" key="1">
    <citation type="submission" date="2022-02" db="EMBL/GenBank/DDBJ databases">
        <title>Atlantic sturgeon de novo genome assembly.</title>
        <authorList>
            <person name="Stock M."/>
            <person name="Klopp C."/>
            <person name="Guiguen Y."/>
            <person name="Cabau C."/>
            <person name="Parinello H."/>
            <person name="Santidrian Yebra-Pimentel E."/>
            <person name="Kuhl H."/>
            <person name="Dirks R.P."/>
            <person name="Guessner J."/>
            <person name="Wuertz S."/>
            <person name="Du K."/>
            <person name="Schartl M."/>
        </authorList>
    </citation>
    <scope>NUCLEOTIDE SEQUENCE</scope>
    <source>
        <strain evidence="31">STURGEONOMICS-FGT-2020</strain>
        <tissue evidence="31">Whole blood</tissue>
    </source>
</reference>
<dbReference type="InterPro" id="IPR005123">
    <property type="entry name" value="Oxoglu/Fe-dep_dioxygenase_dom"/>
</dbReference>
<evidence type="ECO:0000256" key="3">
    <source>
        <dbReference type="ARBA" id="ARBA00004642"/>
    </source>
</evidence>
<comment type="catalytic activity">
    <reaction evidence="22">
        <text>a methylated nucleobase within DNA + 2-oxoglutarate + O2 = a nucleobase within DNA + formaldehyde + succinate + CO2</text>
        <dbReference type="Rhea" id="RHEA:30299"/>
        <dbReference type="Rhea" id="RHEA-COMP:12192"/>
        <dbReference type="Rhea" id="RHEA-COMP:12193"/>
        <dbReference type="ChEBI" id="CHEBI:15379"/>
        <dbReference type="ChEBI" id="CHEBI:16526"/>
        <dbReference type="ChEBI" id="CHEBI:16810"/>
        <dbReference type="ChEBI" id="CHEBI:16842"/>
        <dbReference type="ChEBI" id="CHEBI:30031"/>
        <dbReference type="ChEBI" id="CHEBI:32875"/>
        <dbReference type="ChEBI" id="CHEBI:64428"/>
        <dbReference type="EC" id="1.14.11.33"/>
    </reaction>
    <physiologicalReaction direction="left-to-right" evidence="22">
        <dbReference type="Rhea" id="RHEA:30300"/>
    </physiologicalReaction>
</comment>
<keyword evidence="10" id="KW-0408">Iron</keyword>
<dbReference type="Gene3D" id="2.60.120.590">
    <property type="entry name" value="Alpha-ketoglutarate-dependent dioxygenase AlkB-like"/>
    <property type="match status" value="1"/>
</dbReference>
<feature type="binding site" evidence="28">
    <location>
        <position position="165"/>
    </location>
    <ligand>
        <name>2-oxoglutarate</name>
        <dbReference type="ChEBI" id="CHEBI:16810"/>
    </ligand>
</feature>
<comment type="catalytic activity">
    <reaction evidence="20">
        <text>a 1,N(6)-etheno-2'-deoxyadenosine in double-stranded DNA + 2-oxoglutarate + O2 + H2O = a 2'-deoxyadenosine in double-stranded DNA + glyoxal + succinate + CO2</text>
        <dbReference type="Rhea" id="RHEA:70463"/>
        <dbReference type="Rhea" id="RHEA-COMP:17897"/>
        <dbReference type="Rhea" id="RHEA-COMP:17903"/>
        <dbReference type="ChEBI" id="CHEBI:15377"/>
        <dbReference type="ChEBI" id="CHEBI:15379"/>
        <dbReference type="ChEBI" id="CHEBI:16526"/>
        <dbReference type="ChEBI" id="CHEBI:16810"/>
        <dbReference type="ChEBI" id="CHEBI:30031"/>
        <dbReference type="ChEBI" id="CHEBI:34779"/>
        <dbReference type="ChEBI" id="CHEBI:90615"/>
        <dbReference type="ChEBI" id="CHEBI:189583"/>
    </reaction>
    <physiologicalReaction direction="left-to-right" evidence="20">
        <dbReference type="Rhea" id="RHEA:70464"/>
    </physiologicalReaction>
</comment>